<dbReference type="Pfam" id="PF13855">
    <property type="entry name" value="LRR_8"/>
    <property type="match status" value="1"/>
</dbReference>
<evidence type="ECO:0000256" key="3">
    <source>
        <dbReference type="ARBA" id="ARBA00022737"/>
    </source>
</evidence>
<dbReference type="SUPFAM" id="SSF52075">
    <property type="entry name" value="Outer arm dynein light chain 1"/>
    <property type="match status" value="1"/>
</dbReference>
<dbReference type="InterPro" id="IPR001611">
    <property type="entry name" value="Leu-rich_rpt"/>
</dbReference>
<dbReference type="Gene3D" id="3.80.10.10">
    <property type="entry name" value="Ribonuclease Inhibitor"/>
    <property type="match status" value="1"/>
</dbReference>
<gene>
    <name evidence="5" type="ORF">pipiens_014996</name>
</gene>
<dbReference type="InterPro" id="IPR050328">
    <property type="entry name" value="Dev_Immune_Receptor"/>
</dbReference>
<feature type="chain" id="PRO_5044750692" evidence="4">
    <location>
        <begin position="26"/>
        <end position="194"/>
    </location>
</feature>
<dbReference type="EMBL" id="JBEHCU010009751">
    <property type="protein sequence ID" value="KAL1379308.1"/>
    <property type="molecule type" value="Genomic_DNA"/>
</dbReference>
<dbReference type="InterPro" id="IPR003591">
    <property type="entry name" value="Leu-rich_rpt_typical-subtyp"/>
</dbReference>
<sequence>MNEHMALTTLIILFLVQWFIPKMSALSVHPEEALACLNRFVNPVNMSHCKITSLDPRHFPAHLPITTLNMSHNGKFDFPADGSPFLVQDHLLNYHCEHCGITAIYAKTFAELRRLKTLNLASNQLKTIPGDAFNRNQLHYLMVGGNEIGQINDEMKLETMQHLVMLAASGNVDFKLMELSLDFANLEWIQCKRG</sequence>
<dbReference type="SMART" id="SM00369">
    <property type="entry name" value="LRR_TYP"/>
    <property type="match status" value="1"/>
</dbReference>
<keyword evidence="6" id="KW-1185">Reference proteome</keyword>
<proteinExistence type="predicted"/>
<comment type="caution">
    <text evidence="5">The sequence shown here is derived from an EMBL/GenBank/DDBJ whole genome shotgun (WGS) entry which is preliminary data.</text>
</comment>
<evidence type="ECO:0000256" key="2">
    <source>
        <dbReference type="ARBA" id="ARBA00022729"/>
    </source>
</evidence>
<dbReference type="AlphaFoldDB" id="A0ABD1CSC9"/>
<evidence type="ECO:0000313" key="5">
    <source>
        <dbReference type="EMBL" id="KAL1379308.1"/>
    </source>
</evidence>
<dbReference type="PANTHER" id="PTHR24373:SF275">
    <property type="entry name" value="TIR DOMAIN-CONTAINING PROTEIN"/>
    <property type="match status" value="1"/>
</dbReference>
<evidence type="ECO:0000256" key="1">
    <source>
        <dbReference type="ARBA" id="ARBA00022614"/>
    </source>
</evidence>
<accession>A0ABD1CSC9</accession>
<dbReference type="PROSITE" id="PS51450">
    <property type="entry name" value="LRR"/>
    <property type="match status" value="1"/>
</dbReference>
<keyword evidence="1" id="KW-0433">Leucine-rich repeat</keyword>
<feature type="signal peptide" evidence="4">
    <location>
        <begin position="1"/>
        <end position="25"/>
    </location>
</feature>
<name>A0ABD1CSC9_CULPP</name>
<evidence type="ECO:0000313" key="6">
    <source>
        <dbReference type="Proteomes" id="UP001562425"/>
    </source>
</evidence>
<dbReference type="Proteomes" id="UP001562425">
    <property type="component" value="Unassembled WGS sequence"/>
</dbReference>
<keyword evidence="3" id="KW-0677">Repeat</keyword>
<dbReference type="InterPro" id="IPR032675">
    <property type="entry name" value="LRR_dom_sf"/>
</dbReference>
<reference evidence="5 6" key="1">
    <citation type="submission" date="2024-05" db="EMBL/GenBank/DDBJ databases">
        <title>Culex pipiens pipiens assembly and annotation.</title>
        <authorList>
            <person name="Alout H."/>
            <person name="Durand T."/>
        </authorList>
    </citation>
    <scope>NUCLEOTIDE SEQUENCE [LARGE SCALE GENOMIC DNA]</scope>
    <source>
        <strain evidence="5">HA-2024</strain>
        <tissue evidence="5">Whole body</tissue>
    </source>
</reference>
<protein>
    <submittedName>
        <fullName evidence="5">Uncharacterized protein</fullName>
    </submittedName>
</protein>
<organism evidence="5 6">
    <name type="scientific">Culex pipiens pipiens</name>
    <name type="common">Northern house mosquito</name>
    <dbReference type="NCBI Taxonomy" id="38569"/>
    <lineage>
        <taxon>Eukaryota</taxon>
        <taxon>Metazoa</taxon>
        <taxon>Ecdysozoa</taxon>
        <taxon>Arthropoda</taxon>
        <taxon>Hexapoda</taxon>
        <taxon>Insecta</taxon>
        <taxon>Pterygota</taxon>
        <taxon>Neoptera</taxon>
        <taxon>Endopterygota</taxon>
        <taxon>Diptera</taxon>
        <taxon>Nematocera</taxon>
        <taxon>Culicoidea</taxon>
        <taxon>Culicidae</taxon>
        <taxon>Culicinae</taxon>
        <taxon>Culicini</taxon>
        <taxon>Culex</taxon>
        <taxon>Culex</taxon>
    </lineage>
</organism>
<evidence type="ECO:0000256" key="4">
    <source>
        <dbReference type="SAM" id="SignalP"/>
    </source>
</evidence>
<dbReference type="PANTHER" id="PTHR24373">
    <property type="entry name" value="SLIT RELATED LEUCINE-RICH REPEAT NEURONAL PROTEIN"/>
    <property type="match status" value="1"/>
</dbReference>
<keyword evidence="2 4" id="KW-0732">Signal</keyword>